<dbReference type="InterPro" id="IPR024408">
    <property type="entry name" value="Muramidase"/>
</dbReference>
<reference evidence="2 3" key="2">
    <citation type="journal article" date="2011" name="PLoS Genet.">
        <title>Parallel evolution of a type IV secretion system in radiating lineages of the host-restricted bacterial pathogen Bartonella.</title>
        <authorList>
            <person name="Engel P."/>
            <person name="Salzburger W."/>
            <person name="Liesch M."/>
            <person name="Chang C.C."/>
            <person name="Maruyama S."/>
            <person name="Lanz C."/>
            <person name="Calteau A."/>
            <person name="Lajus A."/>
            <person name="Medigue C."/>
            <person name="Schuster S.C."/>
            <person name="Dehio C."/>
        </authorList>
    </citation>
    <scope>NUCLEOTIDE SEQUENCE [LARGE SCALE GENOMIC DNA]</scope>
    <source>
        <strain evidence="3">CIP 104772 / 73</strain>
    </source>
</reference>
<proteinExistence type="predicted"/>
<keyword evidence="3" id="KW-1185">Reference proteome</keyword>
<reference evidence="3" key="1">
    <citation type="submission" date="2009-11" db="EMBL/GenBank/DDBJ databases">
        <title>Genome sequencing of Bartonella species and comparative genomics.</title>
        <authorList>
            <person name="Engel P."/>
            <person name="Salzburger W."/>
            <person name="Marius L."/>
            <person name="Chao-Chin C."/>
            <person name="Soichi M."/>
            <person name="Christa L."/>
            <person name="Alexandra C."/>
            <person name="Aurelie L."/>
            <person name="Claudine M."/>
            <person name="Stephan S.C."/>
            <person name="Christoph D."/>
        </authorList>
    </citation>
    <scope>NUCLEOTIDE SEQUENCE [LARGE SCALE GENOMIC DNA]</scope>
    <source>
        <strain evidence="3">CIP 104772 / 73</strain>
    </source>
</reference>
<evidence type="ECO:0000313" key="3">
    <source>
        <dbReference type="Proteomes" id="UP000009101"/>
    </source>
</evidence>
<gene>
    <name evidence="2" type="ordered locus">BARCL_0251</name>
</gene>
<dbReference type="RefSeq" id="WP_013544602.1">
    <property type="nucleotide sequence ID" value="NC_014932.1"/>
</dbReference>
<accession>E6YGE4</accession>
<feature type="domain" description="N-acetylmuramidase" evidence="1">
    <location>
        <begin position="2"/>
        <end position="30"/>
    </location>
</feature>
<dbReference type="Pfam" id="PF11860">
    <property type="entry name" value="Muramidase"/>
    <property type="match status" value="1"/>
</dbReference>
<dbReference type="EMBL" id="FN645454">
    <property type="protein sequence ID" value="CBI75932.1"/>
    <property type="molecule type" value="Genomic_DNA"/>
</dbReference>
<evidence type="ECO:0000259" key="1">
    <source>
        <dbReference type="Pfam" id="PF11860"/>
    </source>
</evidence>
<name>E6YGE4_BARC7</name>
<organism evidence="2 3">
    <name type="scientific">Bartonella clarridgeiae (strain CCUG 45776 / CIP 104772 / 73)</name>
    <dbReference type="NCBI Taxonomy" id="696125"/>
    <lineage>
        <taxon>Bacteria</taxon>
        <taxon>Pseudomonadati</taxon>
        <taxon>Pseudomonadota</taxon>
        <taxon>Alphaproteobacteria</taxon>
        <taxon>Hyphomicrobiales</taxon>
        <taxon>Bartonellaceae</taxon>
        <taxon>Bartonella</taxon>
    </lineage>
</organism>
<dbReference type="HOGENOM" id="CLU_3324966_0_0_5"/>
<dbReference type="OrthoDB" id="1523598at2"/>
<dbReference type="AlphaFoldDB" id="E6YGE4"/>
<protein>
    <recommendedName>
        <fullName evidence="1">N-acetylmuramidase domain-containing protein</fullName>
    </recommendedName>
</protein>
<sequence>MLVSAITINEEAALKSASYGAEQSLGENYGIVIAGLSS</sequence>
<evidence type="ECO:0000313" key="2">
    <source>
        <dbReference type="EMBL" id="CBI75932.1"/>
    </source>
</evidence>
<dbReference type="KEGG" id="bcd:BARCL_0251"/>
<dbReference type="Proteomes" id="UP000009101">
    <property type="component" value="Chromosome"/>
</dbReference>